<evidence type="ECO:0000256" key="1">
    <source>
        <dbReference type="SAM" id="Phobius"/>
    </source>
</evidence>
<gene>
    <name evidence="2" type="ORF">SDC9_149011</name>
</gene>
<feature type="transmembrane region" description="Helical" evidence="1">
    <location>
        <begin position="70"/>
        <end position="86"/>
    </location>
</feature>
<name>A0A645EL02_9ZZZZ</name>
<keyword evidence="1" id="KW-1133">Transmembrane helix</keyword>
<sequence length="106" mass="12112">MEKSELKKIKRSISNSFKSDAIEINGKIYHADDYLLAYKRRLGNRKIVLSIAAPLCWLISTALLSNGKTLTEFGMLVCACVFFYVIQDTMVQKIIPDDCLKHLRQD</sequence>
<comment type="caution">
    <text evidence="2">The sequence shown here is derived from an EMBL/GenBank/DDBJ whole genome shotgun (WGS) entry which is preliminary data.</text>
</comment>
<accession>A0A645EL02</accession>
<dbReference type="AlphaFoldDB" id="A0A645EL02"/>
<dbReference type="EMBL" id="VSSQ01047782">
    <property type="protein sequence ID" value="MPN01799.1"/>
    <property type="molecule type" value="Genomic_DNA"/>
</dbReference>
<feature type="transmembrane region" description="Helical" evidence="1">
    <location>
        <begin position="47"/>
        <end position="64"/>
    </location>
</feature>
<organism evidence="2">
    <name type="scientific">bioreactor metagenome</name>
    <dbReference type="NCBI Taxonomy" id="1076179"/>
    <lineage>
        <taxon>unclassified sequences</taxon>
        <taxon>metagenomes</taxon>
        <taxon>ecological metagenomes</taxon>
    </lineage>
</organism>
<reference evidence="2" key="1">
    <citation type="submission" date="2019-08" db="EMBL/GenBank/DDBJ databases">
        <authorList>
            <person name="Kucharzyk K."/>
            <person name="Murdoch R.W."/>
            <person name="Higgins S."/>
            <person name="Loffler F."/>
        </authorList>
    </citation>
    <scope>NUCLEOTIDE SEQUENCE</scope>
</reference>
<protein>
    <submittedName>
        <fullName evidence="2">Uncharacterized protein</fullName>
    </submittedName>
</protein>
<proteinExistence type="predicted"/>
<keyword evidence="1" id="KW-0472">Membrane</keyword>
<keyword evidence="1" id="KW-0812">Transmembrane</keyword>
<evidence type="ECO:0000313" key="2">
    <source>
        <dbReference type="EMBL" id="MPN01799.1"/>
    </source>
</evidence>